<organism evidence="3 4">
    <name type="scientific">Amycolatopsis ultiminotia</name>
    <dbReference type="NCBI Taxonomy" id="543629"/>
    <lineage>
        <taxon>Bacteria</taxon>
        <taxon>Bacillati</taxon>
        <taxon>Actinomycetota</taxon>
        <taxon>Actinomycetes</taxon>
        <taxon>Pseudonocardiales</taxon>
        <taxon>Pseudonocardiaceae</taxon>
        <taxon>Amycolatopsis</taxon>
    </lineage>
</organism>
<gene>
    <name evidence="3" type="ORF">GCM10022222_48150</name>
</gene>
<keyword evidence="4" id="KW-1185">Reference proteome</keyword>
<proteinExistence type="predicted"/>
<keyword evidence="2" id="KW-0812">Transmembrane</keyword>
<feature type="compositionally biased region" description="Polar residues" evidence="1">
    <location>
        <begin position="136"/>
        <end position="145"/>
    </location>
</feature>
<protein>
    <recommendedName>
        <fullName evidence="5">DUF1453 domain-containing protein</fullName>
    </recommendedName>
</protein>
<reference evidence="4" key="1">
    <citation type="journal article" date="2019" name="Int. J. Syst. Evol. Microbiol.">
        <title>The Global Catalogue of Microorganisms (GCM) 10K type strain sequencing project: providing services to taxonomists for standard genome sequencing and annotation.</title>
        <authorList>
            <consortium name="The Broad Institute Genomics Platform"/>
            <consortium name="The Broad Institute Genome Sequencing Center for Infectious Disease"/>
            <person name="Wu L."/>
            <person name="Ma J."/>
        </authorList>
    </citation>
    <scope>NUCLEOTIDE SEQUENCE [LARGE SCALE GENOMIC DNA]</scope>
    <source>
        <strain evidence="4">JCM 16898</strain>
    </source>
</reference>
<feature type="compositionally biased region" description="Basic and acidic residues" evidence="1">
    <location>
        <begin position="146"/>
        <end position="155"/>
    </location>
</feature>
<feature type="transmembrane region" description="Helical" evidence="2">
    <location>
        <begin position="302"/>
        <end position="324"/>
    </location>
</feature>
<evidence type="ECO:0000313" key="3">
    <source>
        <dbReference type="EMBL" id="GAA3558939.1"/>
    </source>
</evidence>
<feature type="transmembrane region" description="Helical" evidence="2">
    <location>
        <begin position="179"/>
        <end position="197"/>
    </location>
</feature>
<evidence type="ECO:0000256" key="2">
    <source>
        <dbReference type="SAM" id="Phobius"/>
    </source>
</evidence>
<dbReference type="EMBL" id="BAAAZN010000010">
    <property type="protein sequence ID" value="GAA3558939.1"/>
    <property type="molecule type" value="Genomic_DNA"/>
</dbReference>
<sequence length="345" mass="35488">MPDAEATFAHGTAAVVVGLVVLGLVCAGFDVVAELLGAPVVLLGGVAEVVGVVKVGGVAEVAADVAGTLAPAATAPPPVTPACAPEHAARPNPAAATMALTRSRFTLAHPRVSSDPVRPGPHRDRRAAPPFGCAGKTSTHGLTRASTRDQPARRRIRAVDRRSWDHPIHKGDPMDLNPLYLLGYLAIGVLVFYRVIYRQLRGTLLTRKSLVTMPLLLTAIGVCSAAGALGQATGGELALLAVDIVVLGVLGLLRSATTTLSRRGDTTFQKGSVATLLLWLATVGVRVGFGFAGAALGVSGALTSSTIMLTLGVSIGVQNAFTYYRIQQRGLPLAAQSRPAVGAGR</sequence>
<feature type="region of interest" description="Disordered" evidence="1">
    <location>
        <begin position="111"/>
        <end position="155"/>
    </location>
</feature>
<dbReference type="Proteomes" id="UP001500689">
    <property type="component" value="Unassembled WGS sequence"/>
</dbReference>
<keyword evidence="2" id="KW-1133">Transmembrane helix</keyword>
<evidence type="ECO:0000313" key="4">
    <source>
        <dbReference type="Proteomes" id="UP001500689"/>
    </source>
</evidence>
<keyword evidence="2" id="KW-0472">Membrane</keyword>
<comment type="caution">
    <text evidence="3">The sequence shown here is derived from an EMBL/GenBank/DDBJ whole genome shotgun (WGS) entry which is preliminary data.</text>
</comment>
<feature type="transmembrane region" description="Helical" evidence="2">
    <location>
        <begin position="209"/>
        <end position="229"/>
    </location>
</feature>
<feature type="transmembrane region" description="Helical" evidence="2">
    <location>
        <begin position="273"/>
        <end position="296"/>
    </location>
</feature>
<feature type="transmembrane region" description="Helical" evidence="2">
    <location>
        <begin position="235"/>
        <end position="253"/>
    </location>
</feature>
<feature type="transmembrane region" description="Helical" evidence="2">
    <location>
        <begin position="12"/>
        <end position="33"/>
    </location>
</feature>
<accession>A0ABP6WZ18</accession>
<evidence type="ECO:0000256" key="1">
    <source>
        <dbReference type="SAM" id="MobiDB-lite"/>
    </source>
</evidence>
<name>A0ABP6WZ18_9PSEU</name>
<evidence type="ECO:0008006" key="5">
    <source>
        <dbReference type="Google" id="ProtNLM"/>
    </source>
</evidence>